<accession>A0A5B7JAS3</accession>
<organism evidence="1 2">
    <name type="scientific">Portunus trituberculatus</name>
    <name type="common">Swimming crab</name>
    <name type="synonym">Neptunus trituberculatus</name>
    <dbReference type="NCBI Taxonomy" id="210409"/>
    <lineage>
        <taxon>Eukaryota</taxon>
        <taxon>Metazoa</taxon>
        <taxon>Ecdysozoa</taxon>
        <taxon>Arthropoda</taxon>
        <taxon>Crustacea</taxon>
        <taxon>Multicrustacea</taxon>
        <taxon>Malacostraca</taxon>
        <taxon>Eumalacostraca</taxon>
        <taxon>Eucarida</taxon>
        <taxon>Decapoda</taxon>
        <taxon>Pleocyemata</taxon>
        <taxon>Brachyura</taxon>
        <taxon>Eubrachyura</taxon>
        <taxon>Portunoidea</taxon>
        <taxon>Portunidae</taxon>
        <taxon>Portuninae</taxon>
        <taxon>Portunus</taxon>
    </lineage>
</organism>
<dbReference type="AlphaFoldDB" id="A0A5B7JAS3"/>
<proteinExistence type="predicted"/>
<reference evidence="1 2" key="1">
    <citation type="submission" date="2019-05" db="EMBL/GenBank/DDBJ databases">
        <title>Another draft genome of Portunus trituberculatus and its Hox gene families provides insights of decapod evolution.</title>
        <authorList>
            <person name="Jeong J.-H."/>
            <person name="Song I."/>
            <person name="Kim S."/>
            <person name="Choi T."/>
            <person name="Kim D."/>
            <person name="Ryu S."/>
            <person name="Kim W."/>
        </authorList>
    </citation>
    <scope>NUCLEOTIDE SEQUENCE [LARGE SCALE GENOMIC DNA]</scope>
    <source>
        <tissue evidence="1">Muscle</tissue>
    </source>
</reference>
<protein>
    <submittedName>
        <fullName evidence="1">Putative phospholipid-transporting ATPase IIB</fullName>
    </submittedName>
</protein>
<evidence type="ECO:0000313" key="1">
    <source>
        <dbReference type="EMBL" id="MPC89494.1"/>
    </source>
</evidence>
<dbReference type="Proteomes" id="UP000324222">
    <property type="component" value="Unassembled WGS sequence"/>
</dbReference>
<keyword evidence="2" id="KW-1185">Reference proteome</keyword>
<dbReference type="OrthoDB" id="377733at2759"/>
<dbReference type="EMBL" id="VSRR010081209">
    <property type="protein sequence ID" value="MPC89494.1"/>
    <property type="molecule type" value="Genomic_DNA"/>
</dbReference>
<sequence>MMHAAVDGDFEADESQYLLSDTDTETRTFRMTGTQKLCCLSYCVRNCLARQAVSQHLTLPCRLCEGLVNCCLRRRQLAARSVRVGHPTVEKFPANVIRNQKYNFITFIPLVSDKSMRV</sequence>
<name>A0A5B7JAS3_PORTR</name>
<comment type="caution">
    <text evidence="1">The sequence shown here is derived from an EMBL/GenBank/DDBJ whole genome shotgun (WGS) entry which is preliminary data.</text>
</comment>
<evidence type="ECO:0000313" key="2">
    <source>
        <dbReference type="Proteomes" id="UP000324222"/>
    </source>
</evidence>
<gene>
    <name evidence="1" type="primary">atp9b_1</name>
    <name evidence="1" type="ORF">E2C01_084445</name>
</gene>